<dbReference type="EMBL" id="JAFCJH010000013">
    <property type="protein sequence ID" value="MBR0796692.1"/>
    <property type="molecule type" value="Genomic_DNA"/>
</dbReference>
<dbReference type="Pfam" id="PF01494">
    <property type="entry name" value="FAD_binding_3"/>
    <property type="match status" value="1"/>
</dbReference>
<accession>A0ABS5FIW7</accession>
<dbReference type="Gene3D" id="3.50.50.60">
    <property type="entry name" value="FAD/NAD(P)-binding domain"/>
    <property type="match status" value="1"/>
</dbReference>
<evidence type="ECO:0000313" key="3">
    <source>
        <dbReference type="EMBL" id="MBR0796692.1"/>
    </source>
</evidence>
<evidence type="ECO:0000256" key="1">
    <source>
        <dbReference type="ARBA" id="ARBA00023002"/>
    </source>
</evidence>
<dbReference type="PRINTS" id="PR00420">
    <property type="entry name" value="RNGMNOXGNASE"/>
</dbReference>
<keyword evidence="1" id="KW-0560">Oxidoreductase</keyword>
<gene>
    <name evidence="3" type="ORF">JQ615_14955</name>
</gene>
<comment type="caution">
    <text evidence="3">The sequence shown here is derived from an EMBL/GenBank/DDBJ whole genome shotgun (WGS) entry which is preliminary data.</text>
</comment>
<reference evidence="4" key="1">
    <citation type="journal article" date="2021" name="ISME J.">
        <title>Evolutionary origin and ecological implication of a unique nif island in free-living Bradyrhizobium lineages.</title>
        <authorList>
            <person name="Tao J."/>
        </authorList>
    </citation>
    <scope>NUCLEOTIDE SEQUENCE [LARGE SCALE GENOMIC DNA]</scope>
    <source>
        <strain evidence="4">SZCCT0434</strain>
    </source>
</reference>
<sequence length="497" mass="54696">MDGPQRAEGLYDVAIVGFGPVGATLANLLAVDGLSVIAFDREPTPYALPRAVHFDDEVMRIFQTIGLADEILPFTHVSPGMHFVDGDGRLFLDWSRPLQVGPNGWNASYRFHQPDLERVLRAGASAHASVDIRLRTDVFALDQRGDHVAIRFESLANGRLDEARARYVVGCDGARSLVRRLIGSDVEDLGFHEQWLVVDAILKRPKPELGDYSVQFCDARRPATYVRSIGNRRRWEIAVMPDDDARRITDPGNVWKLLARWITPGDAELERAACYSFHSVIASAWRRARLLIAGDAAHQTPPFLGQGMCAGIRDAANLAWKLGRVIRGEASDVLLDSYQTERHPHVREYIELAVRLGSLINATRVEGREAGAEPRRMATIKPRLGPGLFRRGCAVAGTLAPQPMLSNGCRLDDHVGYRFAALVRPDFLDGLDIAIRESCGKRGIALVAAGPGPLSNWLDSVGAHAALVRPDRYIVGLAQTPQELSALIDTMNQEDFG</sequence>
<dbReference type="Proteomes" id="UP001315278">
    <property type="component" value="Unassembled WGS sequence"/>
</dbReference>
<evidence type="ECO:0000313" key="4">
    <source>
        <dbReference type="Proteomes" id="UP001315278"/>
    </source>
</evidence>
<dbReference type="InterPro" id="IPR050631">
    <property type="entry name" value="PheA/TfdB_FAD_monoxygenase"/>
</dbReference>
<protein>
    <submittedName>
        <fullName evidence="3">Bifunctional 3-(3-hydroxy-phenyl)propionate/3-hydroxycinnamic acid hydroxylase</fullName>
    </submittedName>
</protein>
<dbReference type="PANTHER" id="PTHR43476:SF3">
    <property type="entry name" value="FAD-BINDING MONOOXYGENASE"/>
    <property type="match status" value="1"/>
</dbReference>
<dbReference type="InterPro" id="IPR002938">
    <property type="entry name" value="FAD-bd"/>
</dbReference>
<dbReference type="PANTHER" id="PTHR43476">
    <property type="entry name" value="3-(3-HYDROXY-PHENYL)PROPIONATE/3-HYDROXYCINNAMIC ACID HYDROXYLASE"/>
    <property type="match status" value="1"/>
</dbReference>
<feature type="domain" description="FAD-binding" evidence="2">
    <location>
        <begin position="11"/>
        <end position="351"/>
    </location>
</feature>
<dbReference type="NCBIfam" id="NF004829">
    <property type="entry name" value="PRK06183.1-3"/>
    <property type="match status" value="1"/>
</dbReference>
<dbReference type="Gene3D" id="3.30.70.2450">
    <property type="match status" value="1"/>
</dbReference>
<dbReference type="SUPFAM" id="SSF51905">
    <property type="entry name" value="FAD/NAD(P)-binding domain"/>
    <property type="match status" value="1"/>
</dbReference>
<keyword evidence="4" id="KW-1185">Reference proteome</keyword>
<dbReference type="RefSeq" id="WP_212492948.1">
    <property type="nucleotide sequence ID" value="NZ_JAFCJH010000013.1"/>
</dbReference>
<name>A0ABS5FIW7_9BRAD</name>
<proteinExistence type="predicted"/>
<organism evidence="3 4">
    <name type="scientific">Bradyrhizobium jicamae</name>
    <dbReference type="NCBI Taxonomy" id="280332"/>
    <lineage>
        <taxon>Bacteria</taxon>
        <taxon>Pseudomonadati</taxon>
        <taxon>Pseudomonadota</taxon>
        <taxon>Alphaproteobacteria</taxon>
        <taxon>Hyphomicrobiales</taxon>
        <taxon>Nitrobacteraceae</taxon>
        <taxon>Bradyrhizobium</taxon>
    </lineage>
</organism>
<dbReference type="InterPro" id="IPR036188">
    <property type="entry name" value="FAD/NAD-bd_sf"/>
</dbReference>
<evidence type="ECO:0000259" key="2">
    <source>
        <dbReference type="Pfam" id="PF01494"/>
    </source>
</evidence>